<evidence type="ECO:0000256" key="1">
    <source>
        <dbReference type="SAM" id="MobiDB-lite"/>
    </source>
</evidence>
<proteinExistence type="predicted"/>
<sequence>MAASCNISDLKFRAHLEAHPSSIWGNVRSKSPFGARPNPGLTQPFPFTAGKYTVDRRPYRTIEQRRIRDCQWPNAAGLSAACLAASSFASRGIISRRRKLFLFGVIVGPRARLSLSQERADVVEFSGQNIAIGNPDERNRAEGGSTETRFIFRPPQRKFKPMFVFSRSTSTSSFFSLSSAACIYNSQPATSSQQTWVRDEEIARAKRAVVSRRKARFAGVLALWLPPRKDDYVRKAKARPGGPWRPSNFLSETRIGGPTSGPVYSTKRPITS</sequence>
<dbReference type="VEuPathDB" id="FungiDB:TEQG_04847"/>
<name>F2PVB9_TRIEC</name>
<feature type="region of interest" description="Disordered" evidence="1">
    <location>
        <begin position="234"/>
        <end position="272"/>
    </location>
</feature>
<dbReference type="EMBL" id="DS995742">
    <property type="protein sequence ID" value="EGE05837.1"/>
    <property type="molecule type" value="Genomic_DNA"/>
</dbReference>
<organism evidence="2 3">
    <name type="scientific">Trichophyton equinum (strain ATCC MYA-4606 / CBS 127.97)</name>
    <name type="common">Horse ringworm fungus</name>
    <dbReference type="NCBI Taxonomy" id="559882"/>
    <lineage>
        <taxon>Eukaryota</taxon>
        <taxon>Fungi</taxon>
        <taxon>Dikarya</taxon>
        <taxon>Ascomycota</taxon>
        <taxon>Pezizomycotina</taxon>
        <taxon>Eurotiomycetes</taxon>
        <taxon>Eurotiomycetidae</taxon>
        <taxon>Onygenales</taxon>
        <taxon>Arthrodermataceae</taxon>
        <taxon>Trichophyton</taxon>
    </lineage>
</organism>
<reference evidence="3" key="1">
    <citation type="journal article" date="2012" name="MBio">
        <title>Comparative genome analysis of Trichophyton rubrum and related dermatophytes reveals candidate genes involved in infection.</title>
        <authorList>
            <person name="Martinez D.A."/>
            <person name="Oliver B.G."/>
            <person name="Graeser Y."/>
            <person name="Goldberg J.M."/>
            <person name="Li W."/>
            <person name="Martinez-Rossi N.M."/>
            <person name="Monod M."/>
            <person name="Shelest E."/>
            <person name="Barton R.C."/>
            <person name="Birch E."/>
            <person name="Brakhage A.A."/>
            <person name="Chen Z."/>
            <person name="Gurr S.J."/>
            <person name="Heiman D."/>
            <person name="Heitman J."/>
            <person name="Kosti I."/>
            <person name="Rossi A."/>
            <person name="Saif S."/>
            <person name="Samalova M."/>
            <person name="Saunders C.W."/>
            <person name="Shea T."/>
            <person name="Summerbell R.C."/>
            <person name="Xu J."/>
            <person name="Young S."/>
            <person name="Zeng Q."/>
            <person name="Birren B.W."/>
            <person name="Cuomo C.A."/>
            <person name="White T.C."/>
        </authorList>
    </citation>
    <scope>NUCLEOTIDE SEQUENCE [LARGE SCALE GENOMIC DNA]</scope>
    <source>
        <strain evidence="3">ATCC MYA-4606 / CBS 127.97</strain>
    </source>
</reference>
<dbReference type="AlphaFoldDB" id="F2PVB9"/>
<evidence type="ECO:0000313" key="2">
    <source>
        <dbReference type="EMBL" id="EGE05837.1"/>
    </source>
</evidence>
<accession>F2PVB9</accession>
<gene>
    <name evidence="2" type="ORF">TEQG_04847</name>
</gene>
<dbReference type="Proteomes" id="UP000009169">
    <property type="component" value="Unassembled WGS sequence"/>
</dbReference>
<protein>
    <submittedName>
        <fullName evidence="2">Uncharacterized protein</fullName>
    </submittedName>
</protein>
<dbReference type="HOGENOM" id="CLU_1023744_0_0_1"/>
<evidence type="ECO:0000313" key="3">
    <source>
        <dbReference type="Proteomes" id="UP000009169"/>
    </source>
</evidence>
<keyword evidence="3" id="KW-1185">Reference proteome</keyword>